<dbReference type="InterPro" id="IPR050553">
    <property type="entry name" value="Thioredoxin_ResA/DsbE_sf"/>
</dbReference>
<dbReference type="PROSITE" id="PS51352">
    <property type="entry name" value="THIOREDOXIN_2"/>
    <property type="match status" value="1"/>
</dbReference>
<reference evidence="3" key="1">
    <citation type="journal article" date="2014" name="Int. J. Syst. Evol. Microbiol.">
        <title>Complete genome sequence of Corynebacterium casei LMG S-19264T (=DSM 44701T), isolated from a smear-ripened cheese.</title>
        <authorList>
            <consortium name="US DOE Joint Genome Institute (JGI-PGF)"/>
            <person name="Walter F."/>
            <person name="Albersmeier A."/>
            <person name="Kalinowski J."/>
            <person name="Ruckert C."/>
        </authorList>
    </citation>
    <scope>NUCLEOTIDE SEQUENCE</scope>
    <source>
        <strain evidence="3">KCTC 12368</strain>
    </source>
</reference>
<dbReference type="SUPFAM" id="SSF52833">
    <property type="entry name" value="Thioredoxin-like"/>
    <property type="match status" value="1"/>
</dbReference>
<dbReference type="EMBL" id="BMWX01000001">
    <property type="protein sequence ID" value="GGZ15206.1"/>
    <property type="molecule type" value="Genomic_DNA"/>
</dbReference>
<reference evidence="3" key="2">
    <citation type="submission" date="2020-09" db="EMBL/GenBank/DDBJ databases">
        <authorList>
            <person name="Sun Q."/>
            <person name="Kim S."/>
        </authorList>
    </citation>
    <scope>NUCLEOTIDE SEQUENCE</scope>
    <source>
        <strain evidence="3">KCTC 12368</strain>
    </source>
</reference>
<evidence type="ECO:0000259" key="2">
    <source>
        <dbReference type="PROSITE" id="PS51352"/>
    </source>
</evidence>
<accession>A0A918PLP5</accession>
<evidence type="ECO:0000313" key="3">
    <source>
        <dbReference type="EMBL" id="GGZ15206.1"/>
    </source>
</evidence>
<dbReference type="CDD" id="cd02966">
    <property type="entry name" value="TlpA_like_family"/>
    <property type="match status" value="1"/>
</dbReference>
<dbReference type="PROSITE" id="PS00194">
    <property type="entry name" value="THIOREDOXIN_1"/>
    <property type="match status" value="1"/>
</dbReference>
<keyword evidence="4" id="KW-1185">Reference proteome</keyword>
<dbReference type="InterPro" id="IPR036249">
    <property type="entry name" value="Thioredoxin-like_sf"/>
</dbReference>
<dbReference type="PANTHER" id="PTHR42852:SF17">
    <property type="entry name" value="THIOREDOXIN-LIKE PROTEIN HI_1115"/>
    <property type="match status" value="1"/>
</dbReference>
<evidence type="ECO:0000256" key="1">
    <source>
        <dbReference type="ARBA" id="ARBA00023284"/>
    </source>
</evidence>
<dbReference type="PANTHER" id="PTHR42852">
    <property type="entry name" value="THIOL:DISULFIDE INTERCHANGE PROTEIN DSBE"/>
    <property type="match status" value="1"/>
</dbReference>
<dbReference type="InterPro" id="IPR013766">
    <property type="entry name" value="Thioredoxin_domain"/>
</dbReference>
<name>A0A918PLP5_9BACT</name>
<dbReference type="Gene3D" id="3.40.30.10">
    <property type="entry name" value="Glutaredoxin"/>
    <property type="match status" value="1"/>
</dbReference>
<feature type="domain" description="Thioredoxin" evidence="2">
    <location>
        <begin position="30"/>
        <end position="168"/>
    </location>
</feature>
<dbReference type="Pfam" id="PF00578">
    <property type="entry name" value="AhpC-TSA"/>
    <property type="match status" value="1"/>
</dbReference>
<sequence>MALWAFPFLLNLQIYSTWVHYIEFGTLTGKVQSEDIIAFEALDKAGQTVSNETLRGKVTVLDFWFIGCGPCWKKFPELQKVYEEYSTHPDFELYALNRPMSSDSPDQAFTSIEKKSYSFPVLKGSQKIMDDFDIYVYPTIIVLDRDGKKVFMGEIEDARAVIDDLLAN</sequence>
<dbReference type="InterPro" id="IPR000866">
    <property type="entry name" value="AhpC/TSA"/>
</dbReference>
<protein>
    <recommendedName>
        <fullName evidence="2">Thioredoxin domain-containing protein</fullName>
    </recommendedName>
</protein>
<dbReference type="GO" id="GO:0016209">
    <property type="term" value="F:antioxidant activity"/>
    <property type="evidence" value="ECO:0007669"/>
    <property type="project" value="InterPro"/>
</dbReference>
<keyword evidence="1" id="KW-0676">Redox-active center</keyword>
<gene>
    <name evidence="3" type="ORF">GCM10007049_04080</name>
</gene>
<comment type="caution">
    <text evidence="3">The sequence shown here is derived from an EMBL/GenBank/DDBJ whole genome shotgun (WGS) entry which is preliminary data.</text>
</comment>
<proteinExistence type="predicted"/>
<dbReference type="GO" id="GO:0016491">
    <property type="term" value="F:oxidoreductase activity"/>
    <property type="evidence" value="ECO:0007669"/>
    <property type="project" value="InterPro"/>
</dbReference>
<dbReference type="Proteomes" id="UP000619457">
    <property type="component" value="Unassembled WGS sequence"/>
</dbReference>
<evidence type="ECO:0000313" key="4">
    <source>
        <dbReference type="Proteomes" id="UP000619457"/>
    </source>
</evidence>
<organism evidence="3 4">
    <name type="scientific">Echinicola pacifica</name>
    <dbReference type="NCBI Taxonomy" id="346377"/>
    <lineage>
        <taxon>Bacteria</taxon>
        <taxon>Pseudomonadati</taxon>
        <taxon>Bacteroidota</taxon>
        <taxon>Cytophagia</taxon>
        <taxon>Cytophagales</taxon>
        <taxon>Cyclobacteriaceae</taxon>
        <taxon>Echinicola</taxon>
    </lineage>
</organism>
<dbReference type="AlphaFoldDB" id="A0A918PLP5"/>
<dbReference type="InterPro" id="IPR017937">
    <property type="entry name" value="Thioredoxin_CS"/>
</dbReference>